<dbReference type="InterPro" id="IPR012652">
    <property type="entry name" value="ThiW"/>
</dbReference>
<feature type="transmembrane region" description="Helical" evidence="1">
    <location>
        <begin position="106"/>
        <end position="125"/>
    </location>
</feature>
<keyword evidence="1" id="KW-0472">Membrane</keyword>
<feature type="transmembrane region" description="Helical" evidence="1">
    <location>
        <begin position="44"/>
        <end position="64"/>
    </location>
</feature>
<sequence length="178" mass="18420">MADKKISTKKLALAGVLIAVAVAGSTFSFPIAGSKCAPVQHFVNVVGAVFLGPVLNVLVAFIASLIRNLAGLGSPLAFPGSMVGALLSALVFKYSKKLLPTLVGEVFGTGVLGGMLSYPIAIWFMGKTAAQIGVFTFVVPFLVSTIGGSIIAGITLFALKNTGAVNFNNINDKNYRQI</sequence>
<keyword evidence="1" id="KW-0812">Transmembrane</keyword>
<reference evidence="2 3" key="1">
    <citation type="submission" date="2018-04" db="EMBL/GenBank/DDBJ databases">
        <title>Genomic Encyclopedia of Type Strains, Phase IV (KMG-IV): sequencing the most valuable type-strain genomes for metagenomic binning, comparative biology and taxonomic classification.</title>
        <authorList>
            <person name="Goeker M."/>
        </authorList>
    </citation>
    <scope>NUCLEOTIDE SEQUENCE [LARGE SCALE GENOMIC DNA]</scope>
    <source>
        <strain evidence="2 3">DSM 20705</strain>
    </source>
</reference>
<organism evidence="2 3">
    <name type="scientific">Ezakiella coagulans</name>
    <dbReference type="NCBI Taxonomy" id="46507"/>
    <lineage>
        <taxon>Bacteria</taxon>
        <taxon>Bacillati</taxon>
        <taxon>Bacillota</taxon>
        <taxon>Tissierellia</taxon>
        <taxon>Ezakiella</taxon>
    </lineage>
</organism>
<comment type="caution">
    <text evidence="2">The sequence shown here is derived from an EMBL/GenBank/DDBJ whole genome shotgun (WGS) entry which is preliminary data.</text>
</comment>
<feature type="transmembrane region" description="Helical" evidence="1">
    <location>
        <begin position="132"/>
        <end position="159"/>
    </location>
</feature>
<name>A0A2U1E356_9FIRM</name>
<keyword evidence="3" id="KW-1185">Reference proteome</keyword>
<protein>
    <submittedName>
        <fullName evidence="2">Energy coupling factor transporter S component ThiW</fullName>
    </submittedName>
</protein>
<evidence type="ECO:0000313" key="2">
    <source>
        <dbReference type="EMBL" id="PVY94383.1"/>
    </source>
</evidence>
<dbReference type="Gene3D" id="1.10.1760.20">
    <property type="match status" value="1"/>
</dbReference>
<feature type="transmembrane region" description="Helical" evidence="1">
    <location>
        <begin position="76"/>
        <end position="94"/>
    </location>
</feature>
<dbReference type="PIRSF" id="PIRSF024534">
    <property type="entry name" value="ThiW"/>
    <property type="match status" value="1"/>
</dbReference>
<dbReference type="NCBIfam" id="TIGR02359">
    <property type="entry name" value="thiW"/>
    <property type="match status" value="1"/>
</dbReference>
<dbReference type="Pfam" id="PF09512">
    <property type="entry name" value="ThiW"/>
    <property type="match status" value="1"/>
</dbReference>
<evidence type="ECO:0000256" key="1">
    <source>
        <dbReference type="SAM" id="Phobius"/>
    </source>
</evidence>
<dbReference type="RefSeq" id="WP_116480162.1">
    <property type="nucleotide sequence ID" value="NZ_QEKV01000005.1"/>
</dbReference>
<evidence type="ECO:0000313" key="3">
    <source>
        <dbReference type="Proteomes" id="UP000245793"/>
    </source>
</evidence>
<gene>
    <name evidence="2" type="ORF">C7381_10587</name>
</gene>
<dbReference type="EMBL" id="QEKV01000005">
    <property type="protein sequence ID" value="PVY94383.1"/>
    <property type="molecule type" value="Genomic_DNA"/>
</dbReference>
<dbReference type="AlphaFoldDB" id="A0A2U1E356"/>
<keyword evidence="1" id="KW-1133">Transmembrane helix</keyword>
<dbReference type="Proteomes" id="UP000245793">
    <property type="component" value="Unassembled WGS sequence"/>
</dbReference>
<accession>A0A2U1E356</accession>
<proteinExistence type="predicted"/>